<evidence type="ECO:0000256" key="9">
    <source>
        <dbReference type="PIRSR" id="PIRSR601088-3"/>
    </source>
</evidence>
<protein>
    <submittedName>
        <fullName evidence="13">6-phospho-beta-glucosidase</fullName>
    </submittedName>
</protein>
<evidence type="ECO:0000256" key="5">
    <source>
        <dbReference type="ARBA" id="ARBA00023211"/>
    </source>
</evidence>
<feature type="site" description="Increases basicity of active site Tyr" evidence="10">
    <location>
        <position position="106"/>
    </location>
</feature>
<evidence type="ECO:0000256" key="1">
    <source>
        <dbReference type="ARBA" id="ARBA00010141"/>
    </source>
</evidence>
<evidence type="ECO:0000256" key="10">
    <source>
        <dbReference type="PIRSR" id="PIRSR601088-4"/>
    </source>
</evidence>
<evidence type="ECO:0000256" key="8">
    <source>
        <dbReference type="PIRSR" id="PIRSR601088-2"/>
    </source>
</evidence>
<keyword evidence="3 11" id="KW-0378">Hydrolase</keyword>
<keyword evidence="2 9" id="KW-0479">Metal-binding</keyword>
<dbReference type="InterPro" id="IPR001088">
    <property type="entry name" value="Glyco_hydro_4"/>
</dbReference>
<reference evidence="13 14" key="1">
    <citation type="journal article" date="2019" name="Nat. Microbiol.">
        <title>Mediterranean grassland soil C-N compound turnover is dependent on rainfall and depth, and is mediated by genomically divergent microorganisms.</title>
        <authorList>
            <person name="Diamond S."/>
            <person name="Andeer P.F."/>
            <person name="Li Z."/>
            <person name="Crits-Christoph A."/>
            <person name="Burstein D."/>
            <person name="Anantharaman K."/>
            <person name="Lane K.R."/>
            <person name="Thomas B.C."/>
            <person name="Pan C."/>
            <person name="Northen T.R."/>
            <person name="Banfield J.F."/>
        </authorList>
    </citation>
    <scope>NUCLEOTIDE SEQUENCE [LARGE SCALE GENOMIC DNA]</scope>
    <source>
        <strain evidence="13">NP_8</strain>
    </source>
</reference>
<dbReference type="PANTHER" id="PTHR32092">
    <property type="entry name" value="6-PHOSPHO-BETA-GLUCOSIDASE-RELATED"/>
    <property type="match status" value="1"/>
</dbReference>
<dbReference type="InterPro" id="IPR036291">
    <property type="entry name" value="NAD(P)-bd_dom_sf"/>
</dbReference>
<keyword evidence="4 11" id="KW-0520">NAD</keyword>
<dbReference type="InterPro" id="IPR022616">
    <property type="entry name" value="Glyco_hydro_4_C"/>
</dbReference>
<dbReference type="Gene3D" id="3.90.110.10">
    <property type="entry name" value="Lactate dehydrogenase/glycoside hydrolase, family 4, C-terminal"/>
    <property type="match status" value="1"/>
</dbReference>
<evidence type="ECO:0000256" key="3">
    <source>
        <dbReference type="ARBA" id="ARBA00022801"/>
    </source>
</evidence>
<name>A0A537IPH6_9BACT</name>
<keyword evidence="6 11" id="KW-0326">Glycosidase</keyword>
<dbReference type="GO" id="GO:0004553">
    <property type="term" value="F:hydrolase activity, hydrolyzing O-glycosyl compounds"/>
    <property type="evidence" value="ECO:0007669"/>
    <property type="project" value="InterPro"/>
</dbReference>
<feature type="non-terminal residue" evidence="13">
    <location>
        <position position="368"/>
    </location>
</feature>
<dbReference type="GO" id="GO:0005975">
    <property type="term" value="P:carbohydrate metabolic process"/>
    <property type="evidence" value="ECO:0007669"/>
    <property type="project" value="InterPro"/>
</dbReference>
<keyword evidence="9" id="KW-0170">Cobalt</keyword>
<feature type="binding site" evidence="9">
    <location>
        <position position="195"/>
    </location>
    <ligand>
        <name>Mn(2+)</name>
        <dbReference type="ChEBI" id="CHEBI:29035"/>
    </ligand>
</feature>
<evidence type="ECO:0000256" key="11">
    <source>
        <dbReference type="RuleBase" id="RU361152"/>
    </source>
</evidence>
<feature type="binding site" evidence="9">
    <location>
        <position position="165"/>
    </location>
    <ligand>
        <name>Mn(2+)</name>
        <dbReference type="ChEBI" id="CHEBI:29035"/>
    </ligand>
</feature>
<evidence type="ECO:0000259" key="12">
    <source>
        <dbReference type="Pfam" id="PF11975"/>
    </source>
</evidence>
<feature type="active site" description="Proton donor" evidence="7">
    <location>
        <position position="166"/>
    </location>
</feature>
<comment type="cofactor">
    <cofactor evidence="11">
        <name>NAD(+)</name>
        <dbReference type="ChEBI" id="CHEBI:57540"/>
    </cofactor>
    <text evidence="11">Binds 1 NAD(+) per subunit.</text>
</comment>
<comment type="caution">
    <text evidence="13">The sequence shown here is derived from an EMBL/GenBank/DDBJ whole genome shotgun (WGS) entry which is preliminary data.</text>
</comment>
<evidence type="ECO:0000313" key="13">
    <source>
        <dbReference type="EMBL" id="TMI73179.1"/>
    </source>
</evidence>
<evidence type="ECO:0000313" key="14">
    <source>
        <dbReference type="Proteomes" id="UP000318834"/>
    </source>
</evidence>
<dbReference type="SUPFAM" id="SSF51735">
    <property type="entry name" value="NAD(P)-binding Rossmann-fold domains"/>
    <property type="match status" value="1"/>
</dbReference>
<dbReference type="Pfam" id="PF02056">
    <property type="entry name" value="Glyco_hydro_4"/>
    <property type="match status" value="1"/>
</dbReference>
<dbReference type="Proteomes" id="UP000318834">
    <property type="component" value="Unassembled WGS sequence"/>
</dbReference>
<evidence type="ECO:0000256" key="2">
    <source>
        <dbReference type="ARBA" id="ARBA00022723"/>
    </source>
</evidence>
<dbReference type="InterPro" id="IPR015955">
    <property type="entry name" value="Lactate_DH/Glyco_Ohase_4_C"/>
</dbReference>
<feature type="binding site" evidence="8">
    <location>
        <position position="144"/>
    </location>
    <ligand>
        <name>substrate</name>
    </ligand>
</feature>
<dbReference type="PANTHER" id="PTHR32092:SF5">
    <property type="entry name" value="6-PHOSPHO-BETA-GLUCOSIDASE"/>
    <property type="match status" value="1"/>
</dbReference>
<dbReference type="EMBL" id="VBAP01000074">
    <property type="protein sequence ID" value="TMI73179.1"/>
    <property type="molecule type" value="Genomic_DNA"/>
</dbReference>
<proteinExistence type="inferred from homology"/>
<dbReference type="AlphaFoldDB" id="A0A537IPH6"/>
<feature type="binding site" evidence="8">
    <location>
        <position position="90"/>
    </location>
    <ligand>
        <name>substrate</name>
    </ligand>
</feature>
<dbReference type="Gene3D" id="3.40.50.720">
    <property type="entry name" value="NAD(P)-binding Rossmann-like Domain"/>
    <property type="match status" value="1"/>
</dbReference>
<dbReference type="GO" id="GO:0046872">
    <property type="term" value="F:metal ion binding"/>
    <property type="evidence" value="ECO:0007669"/>
    <property type="project" value="UniProtKB-KW"/>
</dbReference>
<comment type="similarity">
    <text evidence="1 11">Belongs to the glycosyl hydrolase 4 family.</text>
</comment>
<dbReference type="PRINTS" id="PR00732">
    <property type="entry name" value="GLHYDRLASE4"/>
</dbReference>
<gene>
    <name evidence="13" type="ORF">E6H05_10120</name>
</gene>
<keyword evidence="9" id="KW-0408">Iron</keyword>
<sequence>MMLTVIGGGGMRTPLLISGLIERRARLAVERVVLYDTDPDALAVVQGLAGAMLARSTRPFAVQTTTSPAGAFGGASYVITSIRVGGLAGRIVDEQVPLAYGVLGQETTGPGGWAMALRTIPVIVDLVAQVRRAAQDAWIINFTNPAGLITQALMASGERRVIGICDTPPALGRRIAAQLGLSEAAMRLDYLGLNHLGWVRAIWDGRADRLPEILASDDAIRGVYGRPLFTPDEVRRLGLLPNEYLHYYYHRDEAVGRLRAAPRTRGQEVAEVAVRLRAAVLDAVTRGEDPLPIYEDAILARRSSYMATETGQRRDLAMMGGHVEGGYARAALDVIEAMATPDGRELIVNAANGGAIADLDGADAVEIP</sequence>
<evidence type="ECO:0000256" key="4">
    <source>
        <dbReference type="ARBA" id="ARBA00023027"/>
    </source>
</evidence>
<keyword evidence="9" id="KW-0533">Nickel</keyword>
<accession>A0A537IPH6</accession>
<dbReference type="SUPFAM" id="SSF56327">
    <property type="entry name" value="LDH C-terminal domain-like"/>
    <property type="match status" value="1"/>
</dbReference>
<dbReference type="GO" id="GO:0016616">
    <property type="term" value="F:oxidoreductase activity, acting on the CH-OH group of donors, NAD or NADP as acceptor"/>
    <property type="evidence" value="ECO:0007669"/>
    <property type="project" value="InterPro"/>
</dbReference>
<dbReference type="Pfam" id="PF11975">
    <property type="entry name" value="Glyco_hydro_4C"/>
    <property type="match status" value="1"/>
</dbReference>
<evidence type="ECO:0000256" key="6">
    <source>
        <dbReference type="ARBA" id="ARBA00023295"/>
    </source>
</evidence>
<feature type="domain" description="Glycosyl hydrolase family 4 C-terminal" evidence="12">
    <location>
        <begin position="190"/>
        <end position="368"/>
    </location>
</feature>
<organism evidence="13 14">
    <name type="scientific">Candidatus Segetimicrobium genomatis</name>
    <dbReference type="NCBI Taxonomy" id="2569760"/>
    <lineage>
        <taxon>Bacteria</taxon>
        <taxon>Bacillati</taxon>
        <taxon>Candidatus Sysuimicrobiota</taxon>
        <taxon>Candidatus Sysuimicrobiia</taxon>
        <taxon>Candidatus Sysuimicrobiales</taxon>
        <taxon>Candidatus Segetimicrobiaceae</taxon>
        <taxon>Candidatus Segetimicrobium</taxon>
    </lineage>
</organism>
<feature type="active site" description="Proton acceptor" evidence="7">
    <location>
        <position position="244"/>
    </location>
</feature>
<keyword evidence="5 9" id="KW-0464">Manganese</keyword>
<evidence type="ECO:0000256" key="7">
    <source>
        <dbReference type="PIRSR" id="PIRSR601088-1"/>
    </source>
</evidence>